<dbReference type="AlphaFoldDB" id="A0A844QJ54"/>
<sequence>MESTSLLSEFVGFWPNVWTSFWKLSDVEKVTNALALLAPVSVLWGFTTRRFLRSAKKDLNEQIEGLKTQNLALESANKRDKAEIAERDARLRELSFAVLSEARRLAESERSDGNEERAIAKLRDSFETVRPDLTRLCADLSLHHASIAPDFGSHHLAEAVRLADIALLLTPDDAEAADIRHELVEIDAEAAQTAGAYDPLDPKWDDARWFMHAGSTENAAAVFEALVAKGLAANEAGHYRRGERILRRAYRTGVELYGELDERALRATWPWLQDLDVLNLANQALELASSLSHRLEAGTILRAAADYYRARALHSLGRFFEALEITDMNVEAWTRLRGADDPETLANRYLRALLLGEIGETEKALPEAVVLLTVTERVEGKDRHDTLGTRHLRALLLQGAGEPKKALAEVEALLPIQERVNGPNHPSTLATRHLYASLLNDSGEPKKALAEVEALLPIQERVNGPEHPSALASRYLRASLHHDLGETAIALQEVGTLLLIRTRVSGLEHPDTLRTRWLNARIRARTDIQGAISELEAVTPLIAAKRSINHRHYKDAVDLLSKLRTGSGD</sequence>
<protein>
    <submittedName>
        <fullName evidence="2">Tetratricopeptide repeat protein</fullName>
    </submittedName>
</protein>
<dbReference type="InterPro" id="IPR011990">
    <property type="entry name" value="TPR-like_helical_dom_sf"/>
</dbReference>
<dbReference type="Proteomes" id="UP000463224">
    <property type="component" value="Unassembled WGS sequence"/>
</dbReference>
<dbReference type="EMBL" id="WPHG01000006">
    <property type="protein sequence ID" value="MVA99582.1"/>
    <property type="molecule type" value="Genomic_DNA"/>
</dbReference>
<feature type="coiled-coil region" evidence="1">
    <location>
        <begin position="49"/>
        <end position="76"/>
    </location>
</feature>
<accession>A0A844QJ54</accession>
<dbReference type="InterPro" id="IPR053137">
    <property type="entry name" value="NLR-like"/>
</dbReference>
<evidence type="ECO:0000313" key="2">
    <source>
        <dbReference type="EMBL" id="MVA99582.1"/>
    </source>
</evidence>
<proteinExistence type="predicted"/>
<reference evidence="2 3" key="1">
    <citation type="submission" date="2019-12" db="EMBL/GenBank/DDBJ databases">
        <title>Nitratireductor arenosus sp. nov., Isolated from sea sand, Jeju island, South Korea.</title>
        <authorList>
            <person name="Kim W."/>
        </authorList>
    </citation>
    <scope>NUCLEOTIDE SEQUENCE [LARGE SCALE GENOMIC DNA]</scope>
    <source>
        <strain evidence="2 3">CAU 1489</strain>
    </source>
</reference>
<dbReference type="SUPFAM" id="SSF48452">
    <property type="entry name" value="TPR-like"/>
    <property type="match status" value="1"/>
</dbReference>
<name>A0A844QJ54_9HYPH</name>
<gene>
    <name evidence="2" type="ORF">GN330_20230</name>
</gene>
<organism evidence="2 3">
    <name type="scientific">Nitratireductor arenosus</name>
    <dbReference type="NCBI Taxonomy" id="2682096"/>
    <lineage>
        <taxon>Bacteria</taxon>
        <taxon>Pseudomonadati</taxon>
        <taxon>Pseudomonadota</taxon>
        <taxon>Alphaproteobacteria</taxon>
        <taxon>Hyphomicrobiales</taxon>
        <taxon>Phyllobacteriaceae</taxon>
        <taxon>Nitratireductor</taxon>
    </lineage>
</organism>
<evidence type="ECO:0000256" key="1">
    <source>
        <dbReference type="SAM" id="Coils"/>
    </source>
</evidence>
<comment type="caution">
    <text evidence="2">The sequence shown here is derived from an EMBL/GenBank/DDBJ whole genome shotgun (WGS) entry which is preliminary data.</text>
</comment>
<dbReference type="Pfam" id="PF13424">
    <property type="entry name" value="TPR_12"/>
    <property type="match status" value="1"/>
</dbReference>
<dbReference type="PANTHER" id="PTHR46082:SF6">
    <property type="entry name" value="AAA+ ATPASE DOMAIN-CONTAINING PROTEIN-RELATED"/>
    <property type="match status" value="1"/>
</dbReference>
<evidence type="ECO:0000313" key="3">
    <source>
        <dbReference type="Proteomes" id="UP000463224"/>
    </source>
</evidence>
<dbReference type="PANTHER" id="PTHR46082">
    <property type="entry name" value="ATP/GTP-BINDING PROTEIN-RELATED"/>
    <property type="match status" value="1"/>
</dbReference>
<keyword evidence="3" id="KW-1185">Reference proteome</keyword>
<dbReference type="RefSeq" id="WP_156714898.1">
    <property type="nucleotide sequence ID" value="NZ_WPHG01000006.1"/>
</dbReference>
<keyword evidence="1" id="KW-0175">Coiled coil</keyword>
<dbReference type="Gene3D" id="1.25.40.10">
    <property type="entry name" value="Tetratricopeptide repeat domain"/>
    <property type="match status" value="1"/>
</dbReference>